<feature type="compositionally biased region" description="Polar residues" evidence="1">
    <location>
        <begin position="307"/>
        <end position="325"/>
    </location>
</feature>
<feature type="region of interest" description="Disordered" evidence="1">
    <location>
        <begin position="279"/>
        <end position="376"/>
    </location>
</feature>
<protein>
    <submittedName>
        <fullName evidence="2">Uncharacterized protein</fullName>
    </submittedName>
</protein>
<feature type="compositionally biased region" description="Polar residues" evidence="1">
    <location>
        <begin position="287"/>
        <end position="300"/>
    </location>
</feature>
<evidence type="ECO:0000256" key="1">
    <source>
        <dbReference type="SAM" id="MobiDB-lite"/>
    </source>
</evidence>
<dbReference type="EMBL" id="ML986608">
    <property type="protein sequence ID" value="KAF2265298.1"/>
    <property type="molecule type" value="Genomic_DNA"/>
</dbReference>
<feature type="region of interest" description="Disordered" evidence="1">
    <location>
        <begin position="192"/>
        <end position="226"/>
    </location>
</feature>
<feature type="region of interest" description="Disordered" evidence="1">
    <location>
        <begin position="474"/>
        <end position="542"/>
    </location>
</feature>
<dbReference type="AlphaFoldDB" id="A0A9P4KAY2"/>
<feature type="compositionally biased region" description="Polar residues" evidence="1">
    <location>
        <begin position="332"/>
        <end position="341"/>
    </location>
</feature>
<gene>
    <name evidence="2" type="ORF">CC78DRAFT_600002</name>
</gene>
<accession>A0A9P4KAY2</accession>
<evidence type="ECO:0000313" key="3">
    <source>
        <dbReference type="Proteomes" id="UP000800093"/>
    </source>
</evidence>
<name>A0A9P4KAY2_9PLEO</name>
<comment type="caution">
    <text evidence="2">The sequence shown here is derived from an EMBL/GenBank/DDBJ whole genome shotgun (WGS) entry which is preliminary data.</text>
</comment>
<feature type="compositionally biased region" description="Low complexity" evidence="1">
    <location>
        <begin position="348"/>
        <end position="361"/>
    </location>
</feature>
<proteinExistence type="predicted"/>
<dbReference type="OrthoDB" id="3779124at2759"/>
<dbReference type="Proteomes" id="UP000800093">
    <property type="component" value="Unassembled WGS sequence"/>
</dbReference>
<keyword evidence="3" id="KW-1185">Reference proteome</keyword>
<feature type="region of interest" description="Disordered" evidence="1">
    <location>
        <begin position="413"/>
        <end position="433"/>
    </location>
</feature>
<sequence length="542" mass="61099">MSPRNEPLTTHAANNGRLYKAIEYMKYAAHTDSYSNYQDRVRKIDNYILKQYVEEGYSYDAWLYRQLQAMVREAQSDFRYDAEGELYDSYTEDSGAEEVGNEPALYRGTEHGGATRIVPSQTHAVAPSRRPLISTSTLSRKILKLADVREYEWKYGGPNNESEEWHKEFPPALPFDENLHMQKLESLIIDYESRESSRKKPRARTRANDKDSELSPSRQFDTGSMFKLPNIKPELQKYLDNQDFDLKGVIQRFNECKDKDYVWKGYVPRIFLEQLAVNSKDKESPSHRPQSGSMPHSPTIPTAAGPSGTQPRPTSSFPTQRSSVSLADPQPKQASLLSTRGSIERRPSTTSTTKRMSSSDTFSPQADEVSGQGPYRLSTDSYYNKFLDRQKATQAGTPGKTIMRRLSHVAPSLAKAGPQKTVTPTPSKRRAKRTIEDADDSYEEAVVKRTKIVPSKTRPIRTKKVTFQKEVEVEPAAKTTAKKPAPETAPKKSTPTKKTAAKKTRPLLGLAPKNKLKPRGLLEPTSPTSLKRGITRSGLKFK</sequence>
<evidence type="ECO:0000313" key="2">
    <source>
        <dbReference type="EMBL" id="KAF2265298.1"/>
    </source>
</evidence>
<organism evidence="2 3">
    <name type="scientific">Lojkania enalia</name>
    <dbReference type="NCBI Taxonomy" id="147567"/>
    <lineage>
        <taxon>Eukaryota</taxon>
        <taxon>Fungi</taxon>
        <taxon>Dikarya</taxon>
        <taxon>Ascomycota</taxon>
        <taxon>Pezizomycotina</taxon>
        <taxon>Dothideomycetes</taxon>
        <taxon>Pleosporomycetidae</taxon>
        <taxon>Pleosporales</taxon>
        <taxon>Pleosporales incertae sedis</taxon>
        <taxon>Lojkania</taxon>
    </lineage>
</organism>
<reference evidence="3" key="1">
    <citation type="journal article" date="2020" name="Stud. Mycol.">
        <title>101 Dothideomycetes genomes: A test case for predicting lifestyles and emergence of pathogens.</title>
        <authorList>
            <person name="Haridas S."/>
            <person name="Albert R."/>
            <person name="Binder M."/>
            <person name="Bloem J."/>
            <person name="LaButti K."/>
            <person name="Salamov A."/>
            <person name="Andreopoulos B."/>
            <person name="Baker S."/>
            <person name="Barry K."/>
            <person name="Bills G."/>
            <person name="Bluhm B."/>
            <person name="Cannon C."/>
            <person name="Castanera R."/>
            <person name="Culley D."/>
            <person name="Daum C."/>
            <person name="Ezra D."/>
            <person name="Gonzalez J."/>
            <person name="Henrissat B."/>
            <person name="Kuo A."/>
            <person name="Liang C."/>
            <person name="Lipzen A."/>
            <person name="Lutzoni F."/>
            <person name="Magnuson J."/>
            <person name="Mondo S."/>
            <person name="Nolan M."/>
            <person name="Ohm R."/>
            <person name="Pangilinan J."/>
            <person name="Park H.-J."/>
            <person name="Ramirez L."/>
            <person name="Alfaro M."/>
            <person name="Sun H."/>
            <person name="Tritt A."/>
            <person name="Yoshinaga Y."/>
            <person name="Zwiers L.-H."/>
            <person name="Turgeon B."/>
            <person name="Goodwin S."/>
            <person name="Spatafora J."/>
            <person name="Crous P."/>
            <person name="Grigoriev I."/>
        </authorList>
    </citation>
    <scope>NUCLEOTIDE SEQUENCE [LARGE SCALE GENOMIC DNA]</scope>
    <source>
        <strain evidence="3">CBS 304.66</strain>
    </source>
</reference>
<feature type="compositionally biased region" description="Low complexity" evidence="1">
    <location>
        <begin position="476"/>
        <end position="498"/>
    </location>
</feature>